<evidence type="ECO:0000313" key="2">
    <source>
        <dbReference type="EMBL" id="GFR29225.1"/>
    </source>
</evidence>
<accession>A0A8X6HVD7</accession>
<dbReference type="AlphaFoldDB" id="A0A8X6HVD7"/>
<dbReference type="Proteomes" id="UP000887116">
    <property type="component" value="Unassembled WGS sequence"/>
</dbReference>
<name>A0A8X6HVD7_TRICU</name>
<reference evidence="2" key="1">
    <citation type="submission" date="2020-07" db="EMBL/GenBank/DDBJ databases">
        <title>Multicomponent nature underlies the extraordinary mechanical properties of spider dragline silk.</title>
        <authorList>
            <person name="Kono N."/>
            <person name="Nakamura H."/>
            <person name="Mori M."/>
            <person name="Yoshida Y."/>
            <person name="Ohtoshi R."/>
            <person name="Malay A.D."/>
            <person name="Moran D.A.P."/>
            <person name="Tomita M."/>
            <person name="Numata K."/>
            <person name="Arakawa K."/>
        </authorList>
    </citation>
    <scope>NUCLEOTIDE SEQUENCE</scope>
</reference>
<evidence type="ECO:0000256" key="1">
    <source>
        <dbReference type="SAM" id="MobiDB-lite"/>
    </source>
</evidence>
<dbReference type="InterPro" id="IPR016024">
    <property type="entry name" value="ARM-type_fold"/>
</dbReference>
<keyword evidence="3" id="KW-1185">Reference proteome</keyword>
<dbReference type="GO" id="GO:0070197">
    <property type="term" value="P:meiotic attachment of telomere to nuclear envelope"/>
    <property type="evidence" value="ECO:0007669"/>
    <property type="project" value="InterPro"/>
</dbReference>
<sequence length="933" mass="105189">MEIESYEALRMDFQNLMSCIHCHEDSERNEVVLETLKTIVDICSHESCGRDAFREEGGLDFLVEFLFMTDNTTFLEHTLKTLAYVIDENVHSQMFMSKRSIFEVIQTILKKQTFPLEVWKNALLLTSTILYHNSTAQSLALEIGLIQDLLNIYENCAQAVLLRSSITVSPSNGFTVELWLRTNSALCFAVNNPQNEKNQEICMNIFPVSVRIMEFSPNTVILISISSFLSLTVSSNEKCQDYFSSCDGFLVLKRCFQKFFDAVFMDLKLCNNVIGRENLQAVSSLIAIISAASLNHKKNAALSGKLGILSMMIKLIFVENLDCQLKTKIVLCLGHCIDAFSDNKSYVLETENFDTFLKKSFSLGDAELSSACKYLLHVCLINKGFSEAAGNFAEYLNSASTSSMKDICIPEFNFVSSDGSTALNKSATQTCLLKRNSTSGSIKQTPMRKAKNDIVKSFERRSLSASSSSESSSQPLHSKRKSALHSRTSVNKLCVKKEHLCSPNRDLNEFLSIQKEALKCDMHLNCIYSNVDDDIVRCKIRKDNASNSGQTLKKHNTMSANVPFSDFLSKETKYNATELQNQSIQQGQFNFSQTTSDNLVPQYNRLRSFEKENKGSVKQLGNPFKDDKFSPCREIQGNSQYKMNFLKQNSVRKGYPRLLKMKKNKMYSKRAKSETSSSSSEYSFCPQLFENSEEKENVKFGCSILNESPAYSPEVANHSNVLSRVNHSFQKENNKWSLNMSKRPDEKRSFSPAANFQSNENYESKFILNLPSSKSENSSFKNDLYPKCNEVFSSRKSDLPTMKIVNTSTGSTNVSPHPSDQQANRFSFSRHVSGSSGNSVCLKNVDGCCHSRDETIIPRTLNVLENKSNKRKRAWDSSSLSIFSEGEHNLESNRCVEVIVLPEGTCEEHGLSSTVELLEVVSLNEYNKHPLYL</sequence>
<protein>
    <submittedName>
        <fullName evidence="2">Telomere repeats-binding bouquet formation protein 1</fullName>
    </submittedName>
</protein>
<proteinExistence type="predicted"/>
<dbReference type="OrthoDB" id="608866at2759"/>
<dbReference type="PANTHER" id="PTHR14014:SF0">
    <property type="entry name" value="TELOMERE REPEATS-BINDING BOUQUET FORMATION PROTEIN 1"/>
    <property type="match status" value="1"/>
</dbReference>
<feature type="compositionally biased region" description="Low complexity" evidence="1">
    <location>
        <begin position="463"/>
        <end position="473"/>
    </location>
</feature>
<dbReference type="Gene3D" id="1.25.10.10">
    <property type="entry name" value="Leucine-rich Repeat Variant"/>
    <property type="match status" value="1"/>
</dbReference>
<dbReference type="InterPro" id="IPR011989">
    <property type="entry name" value="ARM-like"/>
</dbReference>
<evidence type="ECO:0000313" key="3">
    <source>
        <dbReference type="Proteomes" id="UP000887116"/>
    </source>
</evidence>
<gene>
    <name evidence="2" type="primary">Terb1</name>
    <name evidence="2" type="ORF">TNCT_4951</name>
</gene>
<organism evidence="2 3">
    <name type="scientific">Trichonephila clavata</name>
    <name type="common">Joro spider</name>
    <name type="synonym">Nephila clavata</name>
    <dbReference type="NCBI Taxonomy" id="2740835"/>
    <lineage>
        <taxon>Eukaryota</taxon>
        <taxon>Metazoa</taxon>
        <taxon>Ecdysozoa</taxon>
        <taxon>Arthropoda</taxon>
        <taxon>Chelicerata</taxon>
        <taxon>Arachnida</taxon>
        <taxon>Araneae</taxon>
        <taxon>Araneomorphae</taxon>
        <taxon>Entelegynae</taxon>
        <taxon>Araneoidea</taxon>
        <taxon>Nephilidae</taxon>
        <taxon>Trichonephila</taxon>
    </lineage>
</organism>
<feature type="region of interest" description="Disordered" evidence="1">
    <location>
        <begin position="461"/>
        <end position="484"/>
    </location>
</feature>
<dbReference type="EMBL" id="BMAO01029075">
    <property type="protein sequence ID" value="GFR29225.1"/>
    <property type="molecule type" value="Genomic_DNA"/>
</dbReference>
<dbReference type="GO" id="GO:0007129">
    <property type="term" value="P:homologous chromosome pairing at meiosis"/>
    <property type="evidence" value="ECO:0007669"/>
    <property type="project" value="TreeGrafter"/>
</dbReference>
<dbReference type="PANTHER" id="PTHR14014">
    <property type="entry name" value="TELOMERE REPEATS-BINDING BOUQUET FORMATION PROTEIN 1"/>
    <property type="match status" value="1"/>
</dbReference>
<dbReference type="InterPro" id="IPR042359">
    <property type="entry name" value="TERB1"/>
</dbReference>
<dbReference type="SUPFAM" id="SSF48371">
    <property type="entry name" value="ARM repeat"/>
    <property type="match status" value="1"/>
</dbReference>
<comment type="caution">
    <text evidence="2">The sequence shown here is derived from an EMBL/GenBank/DDBJ whole genome shotgun (WGS) entry which is preliminary data.</text>
</comment>